<sequence>MISWKAHFLYQLDYQHWANDVLFESLDKLGDDARKADQGLFFKSINGTLNHMLVFHLLWWSRLKGEQPTLRPDQPLHEEYRELKLALKQTVRHFQHWLEAQPTAFFEGETRYISLSGKERINWVHEVLTHFVNHMAHHRGQISGVATRLGAPTPEMDYLYYRHEMQTSLANARQGNGR</sequence>
<evidence type="ECO:0000256" key="1">
    <source>
        <dbReference type="ARBA" id="ARBA00008635"/>
    </source>
</evidence>
<evidence type="ECO:0000313" key="3">
    <source>
        <dbReference type="EMBL" id="MFC4160532.1"/>
    </source>
</evidence>
<comment type="similarity">
    <text evidence="1">Belongs to the DinB family.</text>
</comment>
<dbReference type="RefSeq" id="WP_378165464.1">
    <property type="nucleotide sequence ID" value="NZ_JBHSBU010000001.1"/>
</dbReference>
<dbReference type="Gene3D" id="1.20.120.450">
    <property type="entry name" value="dinb family like domain"/>
    <property type="match status" value="1"/>
</dbReference>
<dbReference type="Pfam" id="PF05163">
    <property type="entry name" value="DinB"/>
    <property type="match status" value="1"/>
</dbReference>
<dbReference type="EMBL" id="JBHSBU010000001">
    <property type="protein sequence ID" value="MFC4160532.1"/>
    <property type="molecule type" value="Genomic_DNA"/>
</dbReference>
<evidence type="ECO:0000256" key="2">
    <source>
        <dbReference type="ARBA" id="ARBA00022723"/>
    </source>
</evidence>
<dbReference type="Proteomes" id="UP001595791">
    <property type="component" value="Unassembled WGS sequence"/>
</dbReference>
<dbReference type="SUPFAM" id="SSF109854">
    <property type="entry name" value="DinB/YfiT-like putative metalloenzymes"/>
    <property type="match status" value="1"/>
</dbReference>
<proteinExistence type="inferred from homology"/>
<keyword evidence="2" id="KW-0479">Metal-binding</keyword>
<dbReference type="InterPro" id="IPR007837">
    <property type="entry name" value="DinB"/>
</dbReference>
<evidence type="ECO:0000313" key="4">
    <source>
        <dbReference type="Proteomes" id="UP001595791"/>
    </source>
</evidence>
<reference evidence="4" key="1">
    <citation type="journal article" date="2019" name="Int. J. Syst. Evol. Microbiol.">
        <title>The Global Catalogue of Microorganisms (GCM) 10K type strain sequencing project: providing services to taxonomists for standard genome sequencing and annotation.</title>
        <authorList>
            <consortium name="The Broad Institute Genomics Platform"/>
            <consortium name="The Broad Institute Genome Sequencing Center for Infectious Disease"/>
            <person name="Wu L."/>
            <person name="Ma J."/>
        </authorList>
    </citation>
    <scope>NUCLEOTIDE SEQUENCE [LARGE SCALE GENOMIC DNA]</scope>
    <source>
        <strain evidence="4">LMG 29894</strain>
    </source>
</reference>
<keyword evidence="4" id="KW-1185">Reference proteome</keyword>
<dbReference type="InterPro" id="IPR034660">
    <property type="entry name" value="DinB/YfiT-like"/>
</dbReference>
<comment type="caution">
    <text evidence="3">The sequence shown here is derived from an EMBL/GenBank/DDBJ whole genome shotgun (WGS) entry which is preliminary data.</text>
</comment>
<protein>
    <submittedName>
        <fullName evidence="3">DinB family protein</fullName>
    </submittedName>
</protein>
<accession>A0ABV8MQS2</accession>
<dbReference type="PANTHER" id="PTHR37302">
    <property type="entry name" value="SLR1116 PROTEIN"/>
    <property type="match status" value="1"/>
</dbReference>
<gene>
    <name evidence="3" type="ORF">ACFOW7_14420</name>
</gene>
<organism evidence="3 4">
    <name type="scientific">Chitinimonas lacunae</name>
    <dbReference type="NCBI Taxonomy" id="1963018"/>
    <lineage>
        <taxon>Bacteria</taxon>
        <taxon>Pseudomonadati</taxon>
        <taxon>Pseudomonadota</taxon>
        <taxon>Betaproteobacteria</taxon>
        <taxon>Neisseriales</taxon>
        <taxon>Chitinibacteraceae</taxon>
        <taxon>Chitinimonas</taxon>
    </lineage>
</organism>
<dbReference type="PANTHER" id="PTHR37302:SF1">
    <property type="entry name" value="PROTEIN DINB"/>
    <property type="match status" value="1"/>
</dbReference>
<name>A0ABV8MQS2_9NEIS</name>